<sequence length="35" mass="3783">MGNVVGLLCTCFFILSISINPNFFNRTASSTEGKT</sequence>
<dbReference type="Proteomes" id="UP000410492">
    <property type="component" value="Unassembled WGS sequence"/>
</dbReference>
<evidence type="ECO:0000313" key="2">
    <source>
        <dbReference type="Proteomes" id="UP000410492"/>
    </source>
</evidence>
<keyword evidence="2" id="KW-1185">Reference proteome</keyword>
<evidence type="ECO:0000313" key="1">
    <source>
        <dbReference type="EMBL" id="VEN35698.1"/>
    </source>
</evidence>
<accession>A0A653BJB7</accession>
<proteinExistence type="predicted"/>
<dbReference type="AlphaFoldDB" id="A0A653BJB7"/>
<reference evidence="1 2" key="1">
    <citation type="submission" date="2019-01" db="EMBL/GenBank/DDBJ databases">
        <authorList>
            <person name="Sayadi A."/>
        </authorList>
    </citation>
    <scope>NUCLEOTIDE SEQUENCE [LARGE SCALE GENOMIC DNA]</scope>
</reference>
<gene>
    <name evidence="1" type="ORF">CALMAC_LOCUS1537</name>
</gene>
<name>A0A653BJB7_CALMS</name>
<dbReference type="EMBL" id="CAACVG010001776">
    <property type="protein sequence ID" value="VEN35698.1"/>
    <property type="molecule type" value="Genomic_DNA"/>
</dbReference>
<protein>
    <submittedName>
        <fullName evidence="1">Uncharacterized protein</fullName>
    </submittedName>
</protein>
<organism evidence="1 2">
    <name type="scientific">Callosobruchus maculatus</name>
    <name type="common">Southern cowpea weevil</name>
    <name type="synonym">Pulse bruchid</name>
    <dbReference type="NCBI Taxonomy" id="64391"/>
    <lineage>
        <taxon>Eukaryota</taxon>
        <taxon>Metazoa</taxon>
        <taxon>Ecdysozoa</taxon>
        <taxon>Arthropoda</taxon>
        <taxon>Hexapoda</taxon>
        <taxon>Insecta</taxon>
        <taxon>Pterygota</taxon>
        <taxon>Neoptera</taxon>
        <taxon>Endopterygota</taxon>
        <taxon>Coleoptera</taxon>
        <taxon>Polyphaga</taxon>
        <taxon>Cucujiformia</taxon>
        <taxon>Chrysomeloidea</taxon>
        <taxon>Chrysomelidae</taxon>
        <taxon>Bruchinae</taxon>
        <taxon>Bruchini</taxon>
        <taxon>Callosobruchus</taxon>
    </lineage>
</organism>